<dbReference type="Proteomes" id="UP000001357">
    <property type="component" value="Unassembled WGS sequence"/>
</dbReference>
<evidence type="ECO:0000313" key="4">
    <source>
        <dbReference type="Proteomes" id="UP000001357"/>
    </source>
</evidence>
<name>A9VC78_MONBE</name>
<dbReference type="EMBL" id="CH991580">
    <property type="protein sequence ID" value="EDQ84851.1"/>
    <property type="molecule type" value="Genomic_DNA"/>
</dbReference>
<evidence type="ECO:0000313" key="3">
    <source>
        <dbReference type="EMBL" id="EDQ84851.1"/>
    </source>
</evidence>
<dbReference type="GeneID" id="5895575"/>
<feature type="region of interest" description="Disordered" evidence="1">
    <location>
        <begin position="27"/>
        <end position="67"/>
    </location>
</feature>
<dbReference type="CDD" id="cd00173">
    <property type="entry name" value="SH2"/>
    <property type="match status" value="1"/>
</dbReference>
<feature type="compositionally biased region" description="Acidic residues" evidence="1">
    <location>
        <begin position="165"/>
        <end position="178"/>
    </location>
</feature>
<sequence>MVLEIVAVSASMALLSAALALCARRPKSEPSASKAQTDPRQPTAVTAHSTYAEWQVGQPAPAGAQSSYAQWQVEQADSDSDDESVAVKDYEKFVQNSSMFDSLRTVNSSEIDYEDVIADCFPDLEAGVQGDYDNTTKMERVLYSEPDPAPAATPVASVRRKEDGKEEDDSGDDFEDIDQVVGSGSARPRAATASFGTPSEQLEYRSRATTDAVRSPSSPLAKSQTAAIPKFIPGTAAAQARPKRTAQTARTPRLPMTAIEALVQAALVHETINRAVANSILFHAIPGAFLLRRKEDPKGYWETALVMSIRTKEPESHLHLMLTREHGSSDFHLGDCLLPGCASVLDVLRAVRPGGLHSKAMTSPITPAGAVNAMRNLPRLPHNVHNVALHAGIGEPRKQ</sequence>
<gene>
    <name evidence="3" type="ORF">MONBRDRAFT_39103</name>
</gene>
<dbReference type="KEGG" id="mbr:MONBRDRAFT_39103"/>
<evidence type="ECO:0000256" key="1">
    <source>
        <dbReference type="SAM" id="MobiDB-lite"/>
    </source>
</evidence>
<organism evidence="3 4">
    <name type="scientific">Monosiga brevicollis</name>
    <name type="common">Choanoflagellate</name>
    <dbReference type="NCBI Taxonomy" id="81824"/>
    <lineage>
        <taxon>Eukaryota</taxon>
        <taxon>Choanoflagellata</taxon>
        <taxon>Craspedida</taxon>
        <taxon>Salpingoecidae</taxon>
        <taxon>Monosiga</taxon>
    </lineage>
</organism>
<feature type="chain" id="PRO_5002745524" description="SH2 domain-containing protein" evidence="2">
    <location>
        <begin position="21"/>
        <end position="399"/>
    </location>
</feature>
<feature type="compositionally biased region" description="Polar residues" evidence="1">
    <location>
        <begin position="30"/>
        <end position="49"/>
    </location>
</feature>
<keyword evidence="4" id="KW-1185">Reference proteome</keyword>
<protein>
    <recommendedName>
        <fullName evidence="5">SH2 domain-containing protein</fullName>
    </recommendedName>
</protein>
<dbReference type="InParanoid" id="A9VC78"/>
<dbReference type="RefSeq" id="XP_001750352.1">
    <property type="nucleotide sequence ID" value="XM_001750300.1"/>
</dbReference>
<dbReference type="InterPro" id="IPR036860">
    <property type="entry name" value="SH2_dom_sf"/>
</dbReference>
<accession>A9VC78</accession>
<dbReference type="SUPFAM" id="SSF55550">
    <property type="entry name" value="SH2 domain"/>
    <property type="match status" value="1"/>
</dbReference>
<feature type="signal peptide" evidence="2">
    <location>
        <begin position="1"/>
        <end position="20"/>
    </location>
</feature>
<evidence type="ECO:0008006" key="5">
    <source>
        <dbReference type="Google" id="ProtNLM"/>
    </source>
</evidence>
<feature type="region of interest" description="Disordered" evidence="1">
    <location>
        <begin position="143"/>
        <end position="223"/>
    </location>
</feature>
<proteinExistence type="predicted"/>
<evidence type="ECO:0000256" key="2">
    <source>
        <dbReference type="SAM" id="SignalP"/>
    </source>
</evidence>
<dbReference type="AlphaFoldDB" id="A9VC78"/>
<keyword evidence="2" id="KW-0732">Signal</keyword>
<reference evidence="3 4" key="1">
    <citation type="journal article" date="2008" name="Nature">
        <title>The genome of the choanoflagellate Monosiga brevicollis and the origin of metazoans.</title>
        <authorList>
            <consortium name="JGI Sequencing"/>
            <person name="King N."/>
            <person name="Westbrook M.J."/>
            <person name="Young S.L."/>
            <person name="Kuo A."/>
            <person name="Abedin M."/>
            <person name="Chapman J."/>
            <person name="Fairclough S."/>
            <person name="Hellsten U."/>
            <person name="Isogai Y."/>
            <person name="Letunic I."/>
            <person name="Marr M."/>
            <person name="Pincus D."/>
            <person name="Putnam N."/>
            <person name="Rokas A."/>
            <person name="Wright K.J."/>
            <person name="Zuzow R."/>
            <person name="Dirks W."/>
            <person name="Good M."/>
            <person name="Goodstein D."/>
            <person name="Lemons D."/>
            <person name="Li W."/>
            <person name="Lyons J.B."/>
            <person name="Morris A."/>
            <person name="Nichols S."/>
            <person name="Richter D.J."/>
            <person name="Salamov A."/>
            <person name="Bork P."/>
            <person name="Lim W.A."/>
            <person name="Manning G."/>
            <person name="Miller W.T."/>
            <person name="McGinnis W."/>
            <person name="Shapiro H."/>
            <person name="Tjian R."/>
            <person name="Grigoriev I.V."/>
            <person name="Rokhsar D."/>
        </authorList>
    </citation>
    <scope>NUCLEOTIDE SEQUENCE [LARGE SCALE GENOMIC DNA]</scope>
    <source>
        <strain evidence="4">MX1 / ATCC 50154</strain>
    </source>
</reference>